<protein>
    <submittedName>
        <fullName evidence="2">Uncharacterized protein</fullName>
    </submittedName>
</protein>
<dbReference type="EMBL" id="SIHO01000001">
    <property type="protein sequence ID" value="TFU06171.1"/>
    <property type="molecule type" value="Genomic_DNA"/>
</dbReference>
<dbReference type="Proteomes" id="UP000297737">
    <property type="component" value="Unassembled WGS sequence"/>
</dbReference>
<comment type="caution">
    <text evidence="2">The sequence shown here is derived from an EMBL/GenBank/DDBJ whole genome shotgun (WGS) entry which is preliminary data.</text>
</comment>
<feature type="region of interest" description="Disordered" evidence="1">
    <location>
        <begin position="402"/>
        <end position="424"/>
    </location>
</feature>
<dbReference type="OrthoDB" id="8453751at2"/>
<evidence type="ECO:0000313" key="3">
    <source>
        <dbReference type="Proteomes" id="UP000297737"/>
    </source>
</evidence>
<dbReference type="AlphaFoldDB" id="A0A4Y9ERA6"/>
<sequence>MAILSMIGRNPRIGQGSLSTDALAYAPGNPADLNVSTAPGLPETPEVPHLSDGILKSQPLVTVGPEGGALNTASILQDTSGIKAEGGIKGFLHRPGVSEGLIALGSGLLSGNGFADGLSKGGAGFSRAMIDAKKVASDEQHFNRQESRLDRGQNYVEKNGDRAAGLAERGQDYVESNGDRNYGLLKINSDQNVINSNRDFSLREDDQKYSHMDGDRRFVHTVQNDNAQNANARENTAISRYNAYHKDAPSGYRMLPNGNMEAIPGGPADAGARLTSGAIKELTGPTETVAKLQDLTGTFRDDFAGQYGTGRIANFMGRHGVDKKEDQAKFWQSADALNNVDRNVLFGGALTPVEAAEWDKTSIDPGMSPSVIRANIAARTRITQRVRDRLAATYKASGYSKTGVDAATSTNTNDPYAGYSATPG</sequence>
<gene>
    <name evidence="2" type="ORF">EUV02_03935</name>
</gene>
<evidence type="ECO:0000256" key="1">
    <source>
        <dbReference type="SAM" id="MobiDB-lite"/>
    </source>
</evidence>
<proteinExistence type="predicted"/>
<evidence type="ECO:0000313" key="2">
    <source>
        <dbReference type="EMBL" id="TFU06171.1"/>
    </source>
</evidence>
<reference evidence="2 3" key="1">
    <citation type="submission" date="2019-02" db="EMBL/GenBank/DDBJ databases">
        <title>Polymorphobacter sp. isolated from the lake at the Tibet of China.</title>
        <authorList>
            <person name="Li A."/>
        </authorList>
    </citation>
    <scope>NUCLEOTIDE SEQUENCE [LARGE SCALE GENOMIC DNA]</scope>
    <source>
        <strain evidence="2 3">DJ1R-1</strain>
    </source>
</reference>
<keyword evidence="3" id="KW-1185">Reference proteome</keyword>
<organism evidence="2 3">
    <name type="scientific">Glacieibacterium arshaanense</name>
    <dbReference type="NCBI Taxonomy" id="2511025"/>
    <lineage>
        <taxon>Bacteria</taxon>
        <taxon>Pseudomonadati</taxon>
        <taxon>Pseudomonadota</taxon>
        <taxon>Alphaproteobacteria</taxon>
        <taxon>Sphingomonadales</taxon>
        <taxon>Sphingosinicellaceae</taxon>
        <taxon>Glacieibacterium</taxon>
    </lineage>
</organism>
<accession>A0A4Y9ERA6</accession>
<dbReference type="RefSeq" id="WP_135244895.1">
    <property type="nucleotide sequence ID" value="NZ_SIHO01000001.1"/>
</dbReference>
<name>A0A4Y9ERA6_9SPHN</name>